<dbReference type="EMBL" id="SJPS01000003">
    <property type="protein sequence ID" value="TWU27305.1"/>
    <property type="molecule type" value="Genomic_DNA"/>
</dbReference>
<feature type="coiled-coil region" evidence="1">
    <location>
        <begin position="115"/>
        <end position="142"/>
    </location>
</feature>
<sequence length="300" mass="33516" precursor="true">MRRFFLAGTFLVWSALSICAAEFAPKESTILTDLDIAFIGAHSAANELDLAAGGPIILLRDGQLILVRNKTEVAAPIILPDYEAFKTFAHVPVAIYLLLGSEGASTLDDQLILQLRAYHAKLEDVENNIEQIDLNGDNLERQKRILAESKRFLDKVVQQHGFSTEELHLFTRRMLPMIKANIACAAASQLDAMHSQVMGWKQEMTPAEWNRVRVAVKGAVLARNGSLAKQYFERLLRIKGEGMRLTYMELYFPPTPLQTLLATRSVDRGIGNAVFGDPDRMFRDVLADAATAHIKCMKFE</sequence>
<dbReference type="OrthoDB" id="5510717at2"/>
<reference evidence="3 4" key="1">
    <citation type="submission" date="2019-02" db="EMBL/GenBank/DDBJ databases">
        <title>Deep-cultivation of Planctomycetes and their phenomic and genomic characterization uncovers novel biology.</title>
        <authorList>
            <person name="Wiegand S."/>
            <person name="Jogler M."/>
            <person name="Boedeker C."/>
            <person name="Pinto D."/>
            <person name="Vollmers J."/>
            <person name="Rivas-Marin E."/>
            <person name="Kohn T."/>
            <person name="Peeters S.H."/>
            <person name="Heuer A."/>
            <person name="Rast P."/>
            <person name="Oberbeckmann S."/>
            <person name="Bunk B."/>
            <person name="Jeske O."/>
            <person name="Meyerdierks A."/>
            <person name="Storesund J.E."/>
            <person name="Kallscheuer N."/>
            <person name="Luecker S."/>
            <person name="Lage O.M."/>
            <person name="Pohl T."/>
            <person name="Merkel B.J."/>
            <person name="Hornburger P."/>
            <person name="Mueller R.-W."/>
            <person name="Bruemmer F."/>
            <person name="Labrenz M."/>
            <person name="Spormann A.M."/>
            <person name="Op Den Camp H."/>
            <person name="Overmann J."/>
            <person name="Amann R."/>
            <person name="Jetten M.S.M."/>
            <person name="Mascher T."/>
            <person name="Medema M.H."/>
            <person name="Devos D.P."/>
            <person name="Kaster A.-K."/>
            <person name="Ovreas L."/>
            <person name="Rohde M."/>
            <person name="Galperin M.Y."/>
            <person name="Jogler C."/>
        </authorList>
    </citation>
    <scope>NUCLEOTIDE SEQUENCE [LARGE SCALE GENOMIC DNA]</scope>
    <source>
        <strain evidence="3 4">Pla144</strain>
    </source>
</reference>
<dbReference type="RefSeq" id="WP_146450530.1">
    <property type="nucleotide sequence ID" value="NZ_SJPS01000003.1"/>
</dbReference>
<accession>A0A5C6CTV9</accession>
<name>A0A5C6CTV9_9BACT</name>
<dbReference type="AlphaFoldDB" id="A0A5C6CTV9"/>
<gene>
    <name evidence="3" type="ORF">Pla144_20770</name>
</gene>
<evidence type="ECO:0000256" key="2">
    <source>
        <dbReference type="SAM" id="SignalP"/>
    </source>
</evidence>
<protein>
    <recommendedName>
        <fullName evidence="5">TraB/GumN family protein</fullName>
    </recommendedName>
</protein>
<evidence type="ECO:0000256" key="1">
    <source>
        <dbReference type="SAM" id="Coils"/>
    </source>
</evidence>
<feature type="signal peptide" evidence="2">
    <location>
        <begin position="1"/>
        <end position="20"/>
    </location>
</feature>
<keyword evidence="1" id="KW-0175">Coiled coil</keyword>
<keyword evidence="4" id="KW-1185">Reference proteome</keyword>
<comment type="caution">
    <text evidence="3">The sequence shown here is derived from an EMBL/GenBank/DDBJ whole genome shotgun (WGS) entry which is preliminary data.</text>
</comment>
<proteinExistence type="predicted"/>
<evidence type="ECO:0008006" key="5">
    <source>
        <dbReference type="Google" id="ProtNLM"/>
    </source>
</evidence>
<evidence type="ECO:0000313" key="4">
    <source>
        <dbReference type="Proteomes" id="UP000318437"/>
    </source>
</evidence>
<evidence type="ECO:0000313" key="3">
    <source>
        <dbReference type="EMBL" id="TWU27305.1"/>
    </source>
</evidence>
<dbReference type="Proteomes" id="UP000318437">
    <property type="component" value="Unassembled WGS sequence"/>
</dbReference>
<organism evidence="3 4">
    <name type="scientific">Bythopirellula polymerisocia</name>
    <dbReference type="NCBI Taxonomy" id="2528003"/>
    <lineage>
        <taxon>Bacteria</taxon>
        <taxon>Pseudomonadati</taxon>
        <taxon>Planctomycetota</taxon>
        <taxon>Planctomycetia</taxon>
        <taxon>Pirellulales</taxon>
        <taxon>Lacipirellulaceae</taxon>
        <taxon>Bythopirellula</taxon>
    </lineage>
</organism>
<keyword evidence="2" id="KW-0732">Signal</keyword>
<feature type="chain" id="PRO_5023087459" description="TraB/GumN family protein" evidence="2">
    <location>
        <begin position="21"/>
        <end position="300"/>
    </location>
</feature>